<dbReference type="SUPFAM" id="SSF81383">
    <property type="entry name" value="F-box domain"/>
    <property type="match status" value="1"/>
</dbReference>
<keyword evidence="2" id="KW-1185">Reference proteome</keyword>
<proteinExistence type="predicted"/>
<dbReference type="AlphaFoldDB" id="A0A6A5ZG97"/>
<reference evidence="1" key="1">
    <citation type="journal article" date="2020" name="Stud. Mycol.">
        <title>101 Dothideomycetes genomes: a test case for predicting lifestyles and emergence of pathogens.</title>
        <authorList>
            <person name="Haridas S."/>
            <person name="Albert R."/>
            <person name="Binder M."/>
            <person name="Bloem J."/>
            <person name="Labutti K."/>
            <person name="Salamov A."/>
            <person name="Andreopoulos B."/>
            <person name="Baker S."/>
            <person name="Barry K."/>
            <person name="Bills G."/>
            <person name="Bluhm B."/>
            <person name="Cannon C."/>
            <person name="Castanera R."/>
            <person name="Culley D."/>
            <person name="Daum C."/>
            <person name="Ezra D."/>
            <person name="Gonzalez J."/>
            <person name="Henrissat B."/>
            <person name="Kuo A."/>
            <person name="Liang C."/>
            <person name="Lipzen A."/>
            <person name="Lutzoni F."/>
            <person name="Magnuson J."/>
            <person name="Mondo S."/>
            <person name="Nolan M."/>
            <person name="Ohm R."/>
            <person name="Pangilinan J."/>
            <person name="Park H.-J."/>
            <person name="Ramirez L."/>
            <person name="Alfaro M."/>
            <person name="Sun H."/>
            <person name="Tritt A."/>
            <person name="Yoshinaga Y."/>
            <person name="Zwiers L.-H."/>
            <person name="Turgeon B."/>
            <person name="Goodwin S."/>
            <person name="Spatafora J."/>
            <person name="Crous P."/>
            <person name="Grigoriev I."/>
        </authorList>
    </citation>
    <scope>NUCLEOTIDE SEQUENCE</scope>
    <source>
        <strain evidence="1">CBS 627.86</strain>
    </source>
</reference>
<name>A0A6A5ZG97_9PLEO</name>
<evidence type="ECO:0000313" key="1">
    <source>
        <dbReference type="EMBL" id="KAF2118256.1"/>
    </source>
</evidence>
<dbReference type="CDD" id="cd09917">
    <property type="entry name" value="F-box_SF"/>
    <property type="match status" value="1"/>
</dbReference>
<dbReference type="Gene3D" id="1.20.1280.50">
    <property type="match status" value="1"/>
</dbReference>
<evidence type="ECO:0008006" key="3">
    <source>
        <dbReference type="Google" id="ProtNLM"/>
    </source>
</evidence>
<sequence length="493" mass="56403">MSSIAKESKTSPISKLPNELLTIVLGYCFGDTFIDPDDILSIRQVCKGFEKCSHSIFVERLAETTFDIRSPNSIKNLVELSESELAESVKHLTFTCCVVPDGFMGKEGKPPSKEDLSIYGDVVEVELPRIREEEAGWCPSVYKWDPFGDYLRELGFVYPFGHASPPDEDRRRRVMFEQDKELDELTSNLSKAFKKFKNLEGTSFEAHPENDYVAPRWQKLYSNLPQHRQGEWQYCRRRYWGADRGLGILLVSLFLARVKPKHLKIPVRGEQLYGFWSYIAPAIYKHLCSELETLALCRHYADPVSILYLTPAGHDVLLTKNVFPKLRHLQVYRYQEKAKRNKDRFLDREHMLPAVKRVQESMPAPEHLAELSTITVSELGDDADLVDFLHAISNSPTCALNYLELVNCWYGPWSDILRTCGEELDLDVLAIHSDGMSSEEVAAHMNLPEMVNYEIDSSLLAKAAKVVELEPYVSDLNERREAFEAGINLDLQE</sequence>
<dbReference type="Proteomes" id="UP000799770">
    <property type="component" value="Unassembled WGS sequence"/>
</dbReference>
<dbReference type="InterPro" id="IPR036047">
    <property type="entry name" value="F-box-like_dom_sf"/>
</dbReference>
<accession>A0A6A5ZG97</accession>
<protein>
    <recommendedName>
        <fullName evidence="3">F-box domain-containing protein</fullName>
    </recommendedName>
</protein>
<organism evidence="1 2">
    <name type="scientific">Lophiotrema nucula</name>
    <dbReference type="NCBI Taxonomy" id="690887"/>
    <lineage>
        <taxon>Eukaryota</taxon>
        <taxon>Fungi</taxon>
        <taxon>Dikarya</taxon>
        <taxon>Ascomycota</taxon>
        <taxon>Pezizomycotina</taxon>
        <taxon>Dothideomycetes</taxon>
        <taxon>Pleosporomycetidae</taxon>
        <taxon>Pleosporales</taxon>
        <taxon>Lophiotremataceae</taxon>
        <taxon>Lophiotrema</taxon>
    </lineage>
</organism>
<evidence type="ECO:0000313" key="2">
    <source>
        <dbReference type="Proteomes" id="UP000799770"/>
    </source>
</evidence>
<dbReference type="EMBL" id="ML977317">
    <property type="protein sequence ID" value="KAF2118256.1"/>
    <property type="molecule type" value="Genomic_DNA"/>
</dbReference>
<gene>
    <name evidence="1" type="ORF">BDV96DRAFT_684912</name>
</gene>